<accession>A0AA36IGN2</accession>
<evidence type="ECO:0000313" key="2">
    <source>
        <dbReference type="EMBL" id="CAJ1387440.1"/>
    </source>
</evidence>
<feature type="region of interest" description="Disordered" evidence="1">
    <location>
        <begin position="259"/>
        <end position="278"/>
    </location>
</feature>
<proteinExistence type="predicted"/>
<organism evidence="2 3">
    <name type="scientific">Effrenium voratum</name>
    <dbReference type="NCBI Taxonomy" id="2562239"/>
    <lineage>
        <taxon>Eukaryota</taxon>
        <taxon>Sar</taxon>
        <taxon>Alveolata</taxon>
        <taxon>Dinophyceae</taxon>
        <taxon>Suessiales</taxon>
        <taxon>Symbiodiniaceae</taxon>
        <taxon>Effrenium</taxon>
    </lineage>
</organism>
<reference evidence="2" key="1">
    <citation type="submission" date="2023-08" db="EMBL/GenBank/DDBJ databases">
        <authorList>
            <person name="Chen Y."/>
            <person name="Shah S."/>
            <person name="Dougan E. K."/>
            <person name="Thang M."/>
            <person name="Chan C."/>
        </authorList>
    </citation>
    <scope>NUCLEOTIDE SEQUENCE</scope>
</reference>
<keyword evidence="3" id="KW-1185">Reference proteome</keyword>
<evidence type="ECO:0000256" key="1">
    <source>
        <dbReference type="SAM" id="MobiDB-lite"/>
    </source>
</evidence>
<comment type="caution">
    <text evidence="2">The sequence shown here is derived from an EMBL/GenBank/DDBJ whole genome shotgun (WGS) entry which is preliminary data.</text>
</comment>
<gene>
    <name evidence="2" type="ORF">EVOR1521_LOCUS13522</name>
</gene>
<protein>
    <submittedName>
        <fullName evidence="2">Uncharacterized protein</fullName>
    </submittedName>
</protein>
<sequence length="421" mass="46896">MMQCGNERTAPYAMGLTYFSGDATNSSIWQRQKLQGLEASSAVLVDQKALASCNYASAFSTLSCMSDLQVCASGSAAGNVAIVLKQLAVLGVRNWHEINSLRQRGDLPKEYLHIFCNTSDSGPDQSGTRSFLRTLFAQPGFEDSLFVGIACLKHQYHLVARGQLQLIDQILKKAGKKYKYFSSLATLGHSWRGHLAKLRKSWSTHSNPHNEYILFKVPPLAVAGRWASVDSAELFYLQCGPSNVAKLLTDTFSSDRRSDQAIQDAQAEPRQARPSESDALDELSLNESMHYKEKVSKYLRNSLMCVQDAMFWFLMAVANKCREPLLHFYAWLCQPSSDDNFRLVQLVTSHIAIIRGEFDALCASFDQWTNEALTKALSIFGASEFSEREKGFLLTSALLILLHNAAAFNRRVARKFAMSGA</sequence>
<dbReference type="Proteomes" id="UP001178507">
    <property type="component" value="Unassembled WGS sequence"/>
</dbReference>
<dbReference type="AlphaFoldDB" id="A0AA36IGN2"/>
<name>A0AA36IGN2_9DINO</name>
<dbReference type="EMBL" id="CAUJNA010001521">
    <property type="protein sequence ID" value="CAJ1387440.1"/>
    <property type="molecule type" value="Genomic_DNA"/>
</dbReference>
<evidence type="ECO:0000313" key="3">
    <source>
        <dbReference type="Proteomes" id="UP001178507"/>
    </source>
</evidence>